<dbReference type="InterPro" id="IPR027450">
    <property type="entry name" value="AlkB-like"/>
</dbReference>
<protein>
    <recommendedName>
        <fullName evidence="9">Fe2OG dioxygenase domain-containing protein</fullName>
    </recommendedName>
</protein>
<organism evidence="10">
    <name type="scientific">marine metagenome</name>
    <dbReference type="NCBI Taxonomy" id="408172"/>
    <lineage>
        <taxon>unclassified sequences</taxon>
        <taxon>metagenomes</taxon>
        <taxon>ecological metagenomes</taxon>
    </lineage>
</organism>
<keyword evidence="6" id="KW-0560">Oxidoreductase</keyword>
<accession>A0A381Q2K5</accession>
<dbReference type="SUPFAM" id="SSF51197">
    <property type="entry name" value="Clavaminate synthase-like"/>
    <property type="match status" value="1"/>
</dbReference>
<dbReference type="InterPro" id="IPR005123">
    <property type="entry name" value="Oxoglu/Fe-dep_dioxygenase_dom"/>
</dbReference>
<evidence type="ECO:0000259" key="9">
    <source>
        <dbReference type="PROSITE" id="PS51471"/>
    </source>
</evidence>
<dbReference type="EMBL" id="UINC01001150">
    <property type="protein sequence ID" value="SUZ72347.1"/>
    <property type="molecule type" value="Genomic_DNA"/>
</dbReference>
<evidence type="ECO:0000256" key="6">
    <source>
        <dbReference type="ARBA" id="ARBA00023002"/>
    </source>
</evidence>
<dbReference type="Gene3D" id="2.60.120.590">
    <property type="entry name" value="Alpha-ketoglutarate-dependent dioxygenase AlkB-like"/>
    <property type="match status" value="1"/>
</dbReference>
<dbReference type="InterPro" id="IPR037151">
    <property type="entry name" value="AlkB-like_sf"/>
</dbReference>
<keyword evidence="5" id="KW-0223">Dioxygenase</keyword>
<name>A0A381Q2K5_9ZZZZ</name>
<evidence type="ECO:0000256" key="7">
    <source>
        <dbReference type="ARBA" id="ARBA00023004"/>
    </source>
</evidence>
<keyword evidence="4" id="KW-0460">Magnesium</keyword>
<dbReference type="Pfam" id="PF13532">
    <property type="entry name" value="2OG-FeII_Oxy_2"/>
    <property type="match status" value="1"/>
</dbReference>
<dbReference type="GO" id="GO:0051213">
    <property type="term" value="F:dioxygenase activity"/>
    <property type="evidence" value="ECO:0007669"/>
    <property type="project" value="UniProtKB-KW"/>
</dbReference>
<dbReference type="GO" id="GO:0032451">
    <property type="term" value="F:demethylase activity"/>
    <property type="evidence" value="ECO:0007669"/>
    <property type="project" value="UniProtKB-ARBA"/>
</dbReference>
<evidence type="ECO:0000256" key="8">
    <source>
        <dbReference type="ARBA" id="ARBA00023204"/>
    </source>
</evidence>
<dbReference type="PANTHER" id="PTHR31212:SF4">
    <property type="entry name" value="ALPHA-KETOGLUTARATE-DEPENDENT DIOXYGENASE ALKB HOMOLOG 3"/>
    <property type="match status" value="1"/>
</dbReference>
<gene>
    <name evidence="10" type="ORF">METZ01_LOCUS25201</name>
</gene>
<evidence type="ECO:0000256" key="1">
    <source>
        <dbReference type="ARBA" id="ARBA00001954"/>
    </source>
</evidence>
<evidence type="ECO:0000256" key="5">
    <source>
        <dbReference type="ARBA" id="ARBA00022964"/>
    </source>
</evidence>
<dbReference type="GO" id="GO:0016705">
    <property type="term" value="F:oxidoreductase activity, acting on paired donors, with incorporation or reduction of molecular oxygen"/>
    <property type="evidence" value="ECO:0007669"/>
    <property type="project" value="UniProtKB-ARBA"/>
</dbReference>
<dbReference type="InterPro" id="IPR032854">
    <property type="entry name" value="ALKBH3"/>
</dbReference>
<evidence type="ECO:0000256" key="3">
    <source>
        <dbReference type="ARBA" id="ARBA00022763"/>
    </source>
</evidence>
<dbReference type="FunFam" id="2.60.120.590:FF:000004">
    <property type="entry name" value="DNA oxidative demethylase ALKBH2"/>
    <property type="match status" value="1"/>
</dbReference>
<dbReference type="GO" id="GO:0140097">
    <property type="term" value="F:catalytic activity, acting on DNA"/>
    <property type="evidence" value="ECO:0007669"/>
    <property type="project" value="UniProtKB-ARBA"/>
</dbReference>
<keyword evidence="7" id="KW-0408">Iron</keyword>
<dbReference type="GO" id="GO:0006307">
    <property type="term" value="P:DNA alkylation repair"/>
    <property type="evidence" value="ECO:0007669"/>
    <property type="project" value="InterPro"/>
</dbReference>
<dbReference type="GO" id="GO:0016787">
    <property type="term" value="F:hydrolase activity"/>
    <property type="evidence" value="ECO:0007669"/>
    <property type="project" value="UniProtKB-ARBA"/>
</dbReference>
<evidence type="ECO:0000256" key="2">
    <source>
        <dbReference type="ARBA" id="ARBA00022723"/>
    </source>
</evidence>
<reference evidence="10" key="1">
    <citation type="submission" date="2018-05" db="EMBL/GenBank/DDBJ databases">
        <authorList>
            <person name="Lanie J.A."/>
            <person name="Ng W.-L."/>
            <person name="Kazmierczak K.M."/>
            <person name="Andrzejewski T.M."/>
            <person name="Davidsen T.M."/>
            <person name="Wayne K.J."/>
            <person name="Tettelin H."/>
            <person name="Glass J.I."/>
            <person name="Rusch D."/>
            <person name="Podicherti R."/>
            <person name="Tsui H.-C.T."/>
            <person name="Winkler M.E."/>
        </authorList>
    </citation>
    <scope>NUCLEOTIDE SEQUENCE</scope>
</reference>
<keyword evidence="8" id="KW-0234">DNA repair</keyword>
<dbReference type="GO" id="GO:0046872">
    <property type="term" value="F:metal ion binding"/>
    <property type="evidence" value="ECO:0007669"/>
    <property type="project" value="UniProtKB-KW"/>
</dbReference>
<comment type="cofactor">
    <cofactor evidence="1">
        <name>Fe(2+)</name>
        <dbReference type="ChEBI" id="CHEBI:29033"/>
    </cofactor>
</comment>
<keyword evidence="2" id="KW-0479">Metal-binding</keyword>
<sequence>MFGQTHDVPRLNAWYGDPDCSYVWSGIQMKPSAWTPSLQRIRERVTKLAATQFNSVLVNFYRDGNDKVDWHADDEKVLGVDPVIASVSLGASRKFRMRRKDRSQAPVDIILRSGDVLVMRGSTQRLWEHEVPRSKRISQPRVNLTFRVIESSS</sequence>
<feature type="domain" description="Fe2OG dioxygenase" evidence="9">
    <location>
        <begin position="52"/>
        <end position="150"/>
    </location>
</feature>
<dbReference type="GO" id="GO:0005654">
    <property type="term" value="C:nucleoplasm"/>
    <property type="evidence" value="ECO:0007669"/>
    <property type="project" value="TreeGrafter"/>
</dbReference>
<proteinExistence type="predicted"/>
<evidence type="ECO:0000313" key="10">
    <source>
        <dbReference type="EMBL" id="SUZ72347.1"/>
    </source>
</evidence>
<dbReference type="PANTHER" id="PTHR31212">
    <property type="entry name" value="ALPHA-KETOGLUTARATE-DEPENDENT DIOXYGENASE ALKB HOMOLOG 3"/>
    <property type="match status" value="1"/>
</dbReference>
<evidence type="ECO:0000256" key="4">
    <source>
        <dbReference type="ARBA" id="ARBA00022842"/>
    </source>
</evidence>
<dbReference type="AlphaFoldDB" id="A0A381Q2K5"/>
<dbReference type="GO" id="GO:0005739">
    <property type="term" value="C:mitochondrion"/>
    <property type="evidence" value="ECO:0007669"/>
    <property type="project" value="TreeGrafter"/>
</dbReference>
<dbReference type="PROSITE" id="PS51471">
    <property type="entry name" value="FE2OG_OXY"/>
    <property type="match status" value="1"/>
</dbReference>
<keyword evidence="3" id="KW-0227">DNA damage</keyword>